<comment type="similarity">
    <text evidence="4">Belongs to the SLA1 family.</text>
</comment>
<dbReference type="GO" id="GO:0005634">
    <property type="term" value="C:nucleus"/>
    <property type="evidence" value="ECO:0007669"/>
    <property type="project" value="TreeGrafter"/>
</dbReference>
<dbReference type="Gene3D" id="2.30.30.700">
    <property type="entry name" value="SLA1 homology domain 1"/>
    <property type="match status" value="1"/>
</dbReference>
<dbReference type="OrthoDB" id="5971719at2759"/>
<feature type="region of interest" description="Disordered" evidence="16">
    <location>
        <begin position="728"/>
        <end position="805"/>
    </location>
</feature>
<dbReference type="GO" id="GO:0043130">
    <property type="term" value="F:ubiquitin binding"/>
    <property type="evidence" value="ECO:0007669"/>
    <property type="project" value="InterPro"/>
</dbReference>
<evidence type="ECO:0000256" key="9">
    <source>
        <dbReference type="ARBA" id="ARBA00022583"/>
    </source>
</evidence>
<feature type="compositionally biased region" description="Basic and acidic residues" evidence="16">
    <location>
        <begin position="409"/>
        <end position="441"/>
    </location>
</feature>
<proteinExistence type="inferred from homology"/>
<feature type="region of interest" description="Disordered" evidence="16">
    <location>
        <begin position="273"/>
        <end position="296"/>
    </location>
</feature>
<keyword evidence="15" id="KW-0175">Coiled coil</keyword>
<evidence type="ECO:0000256" key="5">
    <source>
        <dbReference type="ARBA" id="ARBA00020357"/>
    </source>
</evidence>
<evidence type="ECO:0000256" key="3">
    <source>
        <dbReference type="ARBA" id="ARBA00004413"/>
    </source>
</evidence>
<dbReference type="KEGG" id="cdep:91087357"/>
<gene>
    <name evidence="17" type="ORF">L203_103146</name>
</gene>
<keyword evidence="11" id="KW-0967">Endosome</keyword>
<evidence type="ECO:0000313" key="18">
    <source>
        <dbReference type="Proteomes" id="UP000094043"/>
    </source>
</evidence>
<evidence type="ECO:0000313" key="17">
    <source>
        <dbReference type="EMBL" id="WVN87949.1"/>
    </source>
</evidence>
<keyword evidence="18" id="KW-1185">Reference proteome</keyword>
<dbReference type="GO" id="GO:0006897">
    <property type="term" value="P:endocytosis"/>
    <property type="evidence" value="ECO:0007669"/>
    <property type="project" value="UniProtKB-KW"/>
</dbReference>
<dbReference type="PANTHER" id="PTHR15735:SF19">
    <property type="entry name" value="ACTIN CYTOSKELETON-REGULATORY COMPLEX PROTEIN SLA1"/>
    <property type="match status" value="1"/>
</dbReference>
<keyword evidence="10" id="KW-0677">Repeat</keyword>
<dbReference type="EMBL" id="CP143786">
    <property type="protein sequence ID" value="WVN87949.1"/>
    <property type="molecule type" value="Genomic_DNA"/>
</dbReference>
<dbReference type="PRINTS" id="PR00452">
    <property type="entry name" value="SH3DOMAIN"/>
</dbReference>
<evidence type="ECO:0000256" key="14">
    <source>
        <dbReference type="ARBA" id="ARBA00023212"/>
    </source>
</evidence>
<dbReference type="Gene3D" id="2.30.30.40">
    <property type="entry name" value="SH3 Domains"/>
    <property type="match status" value="3"/>
</dbReference>
<dbReference type="GO" id="GO:0000147">
    <property type="term" value="P:actin cortical patch assembly"/>
    <property type="evidence" value="ECO:0007669"/>
    <property type="project" value="TreeGrafter"/>
</dbReference>
<name>A0A1E3IPD5_9TREE</name>
<feature type="region of interest" description="Disordered" evidence="16">
    <location>
        <begin position="596"/>
        <end position="617"/>
    </location>
</feature>
<evidence type="ECO:0000256" key="6">
    <source>
        <dbReference type="ARBA" id="ARBA00022443"/>
    </source>
</evidence>
<keyword evidence="12" id="KW-0472">Membrane</keyword>
<keyword evidence="9" id="KW-0254">Endocytosis</keyword>
<dbReference type="GO" id="GO:0042802">
    <property type="term" value="F:identical protein binding"/>
    <property type="evidence" value="ECO:0007669"/>
    <property type="project" value="InterPro"/>
</dbReference>
<dbReference type="GO" id="GO:0010008">
    <property type="term" value="C:endosome membrane"/>
    <property type="evidence" value="ECO:0007669"/>
    <property type="project" value="UniProtKB-SubCell"/>
</dbReference>
<evidence type="ECO:0000256" key="16">
    <source>
        <dbReference type="SAM" id="MobiDB-lite"/>
    </source>
</evidence>
<dbReference type="InterPro" id="IPR013182">
    <property type="entry name" value="DUF1720"/>
</dbReference>
<dbReference type="SUPFAM" id="SSF50044">
    <property type="entry name" value="SH3-domain"/>
    <property type="match status" value="3"/>
</dbReference>
<dbReference type="GeneID" id="91087357"/>
<organism evidence="17 18">
    <name type="scientific">Cryptococcus depauperatus CBS 7841</name>
    <dbReference type="NCBI Taxonomy" id="1295531"/>
    <lineage>
        <taxon>Eukaryota</taxon>
        <taxon>Fungi</taxon>
        <taxon>Dikarya</taxon>
        <taxon>Basidiomycota</taxon>
        <taxon>Agaricomycotina</taxon>
        <taxon>Tremellomycetes</taxon>
        <taxon>Tremellales</taxon>
        <taxon>Cryptococcaceae</taxon>
        <taxon>Cryptococcus</taxon>
    </lineage>
</organism>
<feature type="region of interest" description="Disordered" evidence="16">
    <location>
        <begin position="845"/>
        <end position="867"/>
    </location>
</feature>
<dbReference type="InterPro" id="IPR013761">
    <property type="entry name" value="SAM/pointed_sf"/>
</dbReference>
<dbReference type="InterPro" id="IPR035800">
    <property type="entry name" value="Sla1_SH3_1"/>
</dbReference>
<dbReference type="Gene3D" id="1.10.150.50">
    <property type="entry name" value="Transcription Factor, Ets-1"/>
    <property type="match status" value="1"/>
</dbReference>
<keyword evidence="14" id="KW-0206">Cytoskeleton</keyword>
<evidence type="ECO:0000256" key="13">
    <source>
        <dbReference type="ARBA" id="ARBA00023203"/>
    </source>
</evidence>
<dbReference type="Proteomes" id="UP000094043">
    <property type="component" value="Chromosome 3"/>
</dbReference>
<keyword evidence="6" id="KW-0728">SH3 domain</keyword>
<dbReference type="InterPro" id="IPR056996">
    <property type="entry name" value="PH_SLA1"/>
</dbReference>
<dbReference type="SMART" id="SM00326">
    <property type="entry name" value="SH3"/>
    <property type="match status" value="3"/>
</dbReference>
<feature type="compositionally biased region" description="Pro residues" evidence="16">
    <location>
        <begin position="283"/>
        <end position="294"/>
    </location>
</feature>
<evidence type="ECO:0000256" key="15">
    <source>
        <dbReference type="SAM" id="Coils"/>
    </source>
</evidence>
<dbReference type="GO" id="GO:0030674">
    <property type="term" value="F:protein-macromolecule adaptor activity"/>
    <property type="evidence" value="ECO:0007669"/>
    <property type="project" value="InterPro"/>
</dbReference>
<dbReference type="PROSITE" id="PS50002">
    <property type="entry name" value="SH3"/>
    <property type="match status" value="2"/>
</dbReference>
<evidence type="ECO:0000256" key="2">
    <source>
        <dbReference type="ARBA" id="ARBA00004134"/>
    </source>
</evidence>
<protein>
    <recommendedName>
        <fullName evidence="5">Actin cytoskeleton-regulatory complex protein SLA1</fullName>
    </recommendedName>
</protein>
<dbReference type="InterPro" id="IPR036028">
    <property type="entry name" value="SH3-like_dom_sf"/>
</dbReference>
<evidence type="ECO:0000256" key="4">
    <source>
        <dbReference type="ARBA" id="ARBA00007948"/>
    </source>
</evidence>
<feature type="compositionally biased region" description="Pro residues" evidence="16">
    <location>
        <begin position="789"/>
        <end position="801"/>
    </location>
</feature>
<keyword evidence="8" id="KW-0963">Cytoplasm</keyword>
<comment type="subcellular location">
    <subcellularLocation>
        <location evidence="3">Cell membrane</location>
        <topology evidence="3">Peripheral membrane protein</topology>
        <orientation evidence="3">Cytoplasmic side</orientation>
    </subcellularLocation>
    <subcellularLocation>
        <location evidence="2">Cytoplasm</location>
        <location evidence="2">Cytoskeleton</location>
        <location evidence="2">Actin patch</location>
    </subcellularLocation>
    <subcellularLocation>
        <location evidence="1">Endosome membrane</location>
        <topology evidence="1">Peripheral membrane protein</topology>
        <orientation evidence="1">Cytoplasmic side</orientation>
    </subcellularLocation>
</comment>
<feature type="region of interest" description="Disordered" evidence="16">
    <location>
        <begin position="403"/>
        <end position="441"/>
    </location>
</feature>
<evidence type="ECO:0000256" key="7">
    <source>
        <dbReference type="ARBA" id="ARBA00022475"/>
    </source>
</evidence>
<dbReference type="GO" id="GO:0030479">
    <property type="term" value="C:actin cortical patch"/>
    <property type="evidence" value="ECO:0007669"/>
    <property type="project" value="UniProtKB-SubCell"/>
</dbReference>
<evidence type="ECO:0000256" key="12">
    <source>
        <dbReference type="ARBA" id="ARBA00023136"/>
    </source>
</evidence>
<feature type="region of interest" description="Disordered" evidence="16">
    <location>
        <begin position="453"/>
        <end position="531"/>
    </location>
</feature>
<feature type="compositionally biased region" description="Basic and acidic residues" evidence="16">
    <location>
        <begin position="453"/>
        <end position="482"/>
    </location>
</feature>
<dbReference type="Pfam" id="PF08226">
    <property type="entry name" value="DUF1720"/>
    <property type="match status" value="1"/>
</dbReference>
<dbReference type="RefSeq" id="XP_066068649.1">
    <property type="nucleotide sequence ID" value="XM_066212552.1"/>
</dbReference>
<keyword evidence="7" id="KW-1003">Cell membrane</keyword>
<dbReference type="GO" id="GO:0030833">
    <property type="term" value="P:regulation of actin filament polymerization"/>
    <property type="evidence" value="ECO:0007669"/>
    <property type="project" value="TreeGrafter"/>
</dbReference>
<evidence type="ECO:0000256" key="1">
    <source>
        <dbReference type="ARBA" id="ARBA00004125"/>
    </source>
</evidence>
<sequence length="1161" mass="127075">MAYVAVAKALYDYTPQDPETELAFAEDQILYIIDKEDDEWWKSKLKDDNGGTGGGVGLVPANYVEEIPPLTTTRAMFAYDSTSPEELSMSDESVIHVYSIEEEWLLVQLDGDHSRKLGFVPKNYCEPLDSSEQVQVADAAEAEAEIEAQRRAEKERELEEKKRQLKLKDKVETWSVNELDGKKKKKGTLGVGNAAVFFASDTDKAAPVKQFPITDLISVSQSSSKTLSLQLSSLSKPLELHCGNSDTAKAILAKFEQSKAAAGEALELLNDEQMASSEDERPPTPTMFAPPPTQSLPATSRAIPPESKGVHFAPRPHSETATVLYDFDAAGDDELTVKENDVVIIVDKENDEWWLVKDSKGYQGVIPAAYVQLGDAGAMEATDVDDERDVEAEKEVERQREAAAAAQLEAEHQRQLATEQEERRRIQAAAEERRRQEEEDRRLALQIEEEQRERAARKATRQQEEERRKREEQVQRAREEARAGGLRPPEINKRPSGDNVTKAARNLPSRSGAAPARPPENSRPKPNPAKIRIWSDKTGQFNVEAEYLGLFNGKVRLHKLNGVIIDVPMEKMSARDSELIRRHEAKKTRMASMDEDNVPLGVSSSKRSGQKSTETMRRAEEPIPIEVMRASKASANRRPPFDWFEFFLSAGCDMDDCTRYASNFERDRIDEMILPDLDNGTLRSLGLREGDVIRVRKIIQAKFTKKTPEQEKQMAADEDYARQLQEYEKNDRRGSTTAAPPGLFTGPNGKLSNNTRRGRPEKKSTGPESMDPAALVAATDKLSKTTLSPSPPSAPTPPPVNIFPSETEPKKLAAVSGFDDDAWTIKPASKPASPSPAAINTNVTTSSLSVPSAPPAPASASSPKVASSTDSLIAQINALRPPSTGASQNNTGGSFEGLSGMVGLPTQVPTQQTLQPQQTAQLPQQIQGNTYRPGAQNTNQPIPILNQPTGMPGMSNGARGPLAPVPANQALLNPMQSQATGMFVPTHNIMSPLRTQPTGFPPQQPQMMPQQTGFGGQMGMQPNYTGFSGIQPQQTTFNVIASIPPPQIQPQSSGGGGDKFAPSNIFAAMKKTDFGKPEEQQPQSANKYDALRPLATGYNGAPGGMMAQPTGMYPQQTGMPMGGMMPQLNGMPMQGMMPQMTGFNPNMIYQQQQGQGGFGYR</sequence>
<dbReference type="CDD" id="cd00174">
    <property type="entry name" value="SH3"/>
    <property type="match status" value="1"/>
</dbReference>
<evidence type="ECO:0000256" key="10">
    <source>
        <dbReference type="ARBA" id="ARBA00022737"/>
    </source>
</evidence>
<reference evidence="17" key="1">
    <citation type="submission" date="2016-06" db="EMBL/GenBank/DDBJ databases">
        <authorList>
            <person name="Cuomo C."/>
            <person name="Litvintseva A."/>
            <person name="Heitman J."/>
            <person name="Chen Y."/>
            <person name="Sun S."/>
            <person name="Springer D."/>
            <person name="Dromer F."/>
            <person name="Young S."/>
            <person name="Zeng Q."/>
            <person name="Chapman S."/>
            <person name="Gujja S."/>
            <person name="Saif S."/>
            <person name="Birren B."/>
        </authorList>
    </citation>
    <scope>NUCLEOTIDE SEQUENCE</scope>
    <source>
        <strain evidence="17">CBS 7841</strain>
    </source>
</reference>
<reference evidence="17" key="3">
    <citation type="submission" date="2024-01" db="EMBL/GenBank/DDBJ databases">
        <authorList>
            <person name="Coelho M.A."/>
            <person name="David-Palma M."/>
            <person name="Shea T."/>
            <person name="Sun S."/>
            <person name="Cuomo C.A."/>
            <person name="Heitman J."/>
        </authorList>
    </citation>
    <scope>NUCLEOTIDE SEQUENCE</scope>
    <source>
        <strain evidence="17">CBS 7841</strain>
    </source>
</reference>
<keyword evidence="13" id="KW-0009">Actin-binding</keyword>
<dbReference type="CDD" id="cd11775">
    <property type="entry name" value="SH3_Sla1p_3"/>
    <property type="match status" value="1"/>
</dbReference>
<accession>A0A1E3IPD5</accession>
<dbReference type="Pfam" id="PF14604">
    <property type="entry name" value="SH3_9"/>
    <property type="match status" value="1"/>
</dbReference>
<dbReference type="Pfam" id="PF00018">
    <property type="entry name" value="SH3_1"/>
    <property type="match status" value="1"/>
</dbReference>
<dbReference type="InterPro" id="IPR001452">
    <property type="entry name" value="SH3_domain"/>
</dbReference>
<dbReference type="PANTHER" id="PTHR15735">
    <property type="entry name" value="FCH AND DOUBLE SH3 DOMAINS PROTEIN"/>
    <property type="match status" value="1"/>
</dbReference>
<dbReference type="Pfam" id="PF24081">
    <property type="entry name" value="PH_SLA1"/>
    <property type="match status" value="1"/>
</dbReference>
<dbReference type="AlphaFoldDB" id="A0A1E3IPD5"/>
<evidence type="ECO:0000256" key="8">
    <source>
        <dbReference type="ARBA" id="ARBA00022490"/>
    </source>
</evidence>
<reference evidence="17" key="2">
    <citation type="journal article" date="2022" name="Elife">
        <title>Obligate sexual reproduction of a homothallic fungus closely related to the Cryptococcus pathogenic species complex.</title>
        <authorList>
            <person name="Passer A.R."/>
            <person name="Clancey S.A."/>
            <person name="Shea T."/>
            <person name="David-Palma M."/>
            <person name="Averette A.F."/>
            <person name="Boekhout T."/>
            <person name="Porcel B.M."/>
            <person name="Nowrousian M."/>
            <person name="Cuomo C.A."/>
            <person name="Sun S."/>
            <person name="Heitman J."/>
            <person name="Coelho M.A."/>
        </authorList>
    </citation>
    <scope>NUCLEOTIDE SEQUENCE</scope>
    <source>
        <strain evidence="17">CBS 7841</strain>
    </source>
</reference>
<dbReference type="VEuPathDB" id="FungiDB:L203_01579"/>
<dbReference type="InterPro" id="IPR035821">
    <property type="entry name" value="Sla1_SH3_3"/>
</dbReference>
<feature type="compositionally biased region" description="Low complexity" evidence="16">
    <location>
        <begin position="858"/>
        <end position="867"/>
    </location>
</feature>
<dbReference type="Pfam" id="PF03983">
    <property type="entry name" value="SHD1"/>
    <property type="match status" value="1"/>
</dbReference>
<dbReference type="CDD" id="cd11773">
    <property type="entry name" value="SH3_Sla1p_1"/>
    <property type="match status" value="1"/>
</dbReference>
<feature type="coiled-coil region" evidence="15">
    <location>
        <begin position="137"/>
        <end position="171"/>
    </location>
</feature>
<feature type="compositionally biased region" description="Polar residues" evidence="16">
    <location>
        <begin position="602"/>
        <end position="613"/>
    </location>
</feature>
<dbReference type="InterPro" id="IPR007131">
    <property type="entry name" value="SHD1"/>
</dbReference>
<evidence type="ECO:0000256" key="11">
    <source>
        <dbReference type="ARBA" id="ARBA00022753"/>
    </source>
</evidence>
<dbReference type="GO" id="GO:0005886">
    <property type="term" value="C:plasma membrane"/>
    <property type="evidence" value="ECO:0007669"/>
    <property type="project" value="UniProtKB-SubCell"/>
</dbReference>
<dbReference type="GO" id="GO:0003779">
    <property type="term" value="F:actin binding"/>
    <property type="evidence" value="ECO:0007669"/>
    <property type="project" value="UniProtKB-KW"/>
</dbReference>